<dbReference type="RefSeq" id="WP_136624227.1">
    <property type="nucleotide sequence ID" value="NZ_LUUB01000106.1"/>
</dbReference>
<proteinExistence type="predicted"/>
<evidence type="ECO:0000313" key="1">
    <source>
        <dbReference type="EMBL" id="OAF01254.1"/>
    </source>
</evidence>
<organism evidence="1 2">
    <name type="scientific">Bradyrhizobium centrolobii</name>
    <dbReference type="NCBI Taxonomy" id="1505087"/>
    <lineage>
        <taxon>Bacteria</taxon>
        <taxon>Pseudomonadati</taxon>
        <taxon>Pseudomonadota</taxon>
        <taxon>Alphaproteobacteria</taxon>
        <taxon>Hyphomicrobiales</taxon>
        <taxon>Nitrobacteraceae</taxon>
        <taxon>Bradyrhizobium</taxon>
    </lineage>
</organism>
<gene>
    <name evidence="1" type="ORF">AYJ54_29710</name>
</gene>
<dbReference type="STRING" id="1505087.AYJ54_29710"/>
<dbReference type="Gene3D" id="3.40.50.150">
    <property type="entry name" value="Vaccinia Virus protein VP39"/>
    <property type="match status" value="1"/>
</dbReference>
<comment type="caution">
    <text evidence="1">The sequence shown here is derived from an EMBL/GenBank/DDBJ whole genome shotgun (WGS) entry which is preliminary data.</text>
</comment>
<dbReference type="EMBL" id="LUUB01000106">
    <property type="protein sequence ID" value="OAF01254.1"/>
    <property type="molecule type" value="Genomic_DNA"/>
</dbReference>
<protein>
    <recommendedName>
        <fullName evidence="3">Methyltransferase type 11 domain-containing protein</fullName>
    </recommendedName>
</protein>
<dbReference type="AlphaFoldDB" id="A0A176YC64"/>
<dbReference type="OrthoDB" id="9791837at2"/>
<dbReference type="SUPFAM" id="SSF53335">
    <property type="entry name" value="S-adenosyl-L-methionine-dependent methyltransferases"/>
    <property type="match status" value="1"/>
</dbReference>
<sequence length="248" mass="28168">MQRQYDEKFMDYASMSSHYAASEIIPLLLRALPIASVADIGCAAGGWLSVWRSAGIADIRGVDGDYVRLDDLGIPRELFTPADLSRPLDLGRTFDLVQSLEVAEHIDAQFADQFVQNLVAHARKYVMFSAAVPGQGGEYHVNEQPYDFWRERLVRHGFDAYDFIRPQVAGNHRISFWYRYNTILYVHRDHQAALDPAIQATRVRDGVPIADLSPRWFRLRKSVVRALPPEVRDGLARLKARVAPTGRF</sequence>
<dbReference type="Proteomes" id="UP000076959">
    <property type="component" value="Unassembled WGS sequence"/>
</dbReference>
<reference evidence="1 2" key="1">
    <citation type="submission" date="2016-03" db="EMBL/GenBank/DDBJ databases">
        <title>Draft Genome Sequence of the Strain BR 10245 (Bradyrhizobium sp.) isolated from nodules of Centrolobium paraense.</title>
        <authorList>
            <person name="Simoes-Araujo J.L.Sr."/>
            <person name="Barauna A.C."/>
            <person name="Silva K."/>
            <person name="Zilli J.E."/>
        </authorList>
    </citation>
    <scope>NUCLEOTIDE SEQUENCE [LARGE SCALE GENOMIC DNA]</scope>
    <source>
        <strain evidence="1 2">BR 10245</strain>
    </source>
</reference>
<dbReference type="InterPro" id="IPR029063">
    <property type="entry name" value="SAM-dependent_MTases_sf"/>
</dbReference>
<name>A0A176YC64_9BRAD</name>
<evidence type="ECO:0000313" key="2">
    <source>
        <dbReference type="Proteomes" id="UP000076959"/>
    </source>
</evidence>
<accession>A0A176YC64</accession>
<evidence type="ECO:0008006" key="3">
    <source>
        <dbReference type="Google" id="ProtNLM"/>
    </source>
</evidence>
<keyword evidence="2" id="KW-1185">Reference proteome</keyword>